<evidence type="ECO:0000313" key="1">
    <source>
        <dbReference type="EMBL" id="MBU5668498.1"/>
    </source>
</evidence>
<keyword evidence="2" id="KW-1185">Reference proteome</keyword>
<dbReference type="NCBIfam" id="NF046006">
    <property type="entry name" value="MAG6450_fam"/>
    <property type="match status" value="1"/>
</dbReference>
<evidence type="ECO:0000313" key="2">
    <source>
        <dbReference type="Proteomes" id="UP000783742"/>
    </source>
</evidence>
<proteinExistence type="predicted"/>
<accession>A0ABS6FE89</accession>
<name>A0ABS6FE89_9FIRM</name>
<dbReference type="RefSeq" id="WP_216548271.1">
    <property type="nucleotide sequence ID" value="NZ_JAHLQO010000001.1"/>
</dbReference>
<dbReference type="EMBL" id="JAHLQO010000001">
    <property type="protein sequence ID" value="MBU5668498.1"/>
    <property type="molecule type" value="Genomic_DNA"/>
</dbReference>
<dbReference type="Proteomes" id="UP000783742">
    <property type="component" value="Unassembled WGS sequence"/>
</dbReference>
<organism evidence="1 2">
    <name type="scientific">Peptoniphilus ovalis</name>
    <dbReference type="NCBI Taxonomy" id="2841503"/>
    <lineage>
        <taxon>Bacteria</taxon>
        <taxon>Bacillati</taxon>
        <taxon>Bacillota</taxon>
        <taxon>Tissierellia</taxon>
        <taxon>Tissierellales</taxon>
        <taxon>Peptoniphilaceae</taxon>
        <taxon>Peptoniphilus</taxon>
    </lineage>
</organism>
<reference evidence="1 2" key="1">
    <citation type="submission" date="2021-06" db="EMBL/GenBank/DDBJ databases">
        <authorList>
            <person name="Sun Q."/>
            <person name="Li D."/>
        </authorList>
    </citation>
    <scope>NUCLEOTIDE SEQUENCE [LARGE SCALE GENOMIC DNA]</scope>
    <source>
        <strain evidence="1 2">MSJ-1</strain>
    </source>
</reference>
<comment type="caution">
    <text evidence="1">The sequence shown here is derived from an EMBL/GenBank/DDBJ whole genome shotgun (WGS) entry which is preliminary data.</text>
</comment>
<protein>
    <submittedName>
        <fullName evidence="1">Uncharacterized protein</fullName>
    </submittedName>
</protein>
<sequence length="127" mass="15236">MRRLTNKNKTDKKGTQLTNRKTKPFRIAICGSLENKFDFKELDNRAIKQFHKFIEETIGKNLTITEVDKQYLRTKGTIKEEKFVHGEKRDIMHYGKDEKPFRIFGYYNTDSYFTITRLDSKHKTHKE</sequence>
<gene>
    <name evidence="1" type="ORF">KQI68_01455</name>
</gene>